<keyword evidence="1" id="KW-0597">Phosphoprotein</keyword>
<dbReference type="InterPro" id="IPR002059">
    <property type="entry name" value="CSP_DNA-bd"/>
</dbReference>
<dbReference type="PROSITE" id="PS51857">
    <property type="entry name" value="CSD_2"/>
    <property type="match status" value="1"/>
</dbReference>
<dbReference type="GO" id="GO:0005829">
    <property type="term" value="C:cytosol"/>
    <property type="evidence" value="ECO:0007669"/>
    <property type="project" value="UniProtKB-ARBA"/>
</dbReference>
<proteinExistence type="predicted"/>
<dbReference type="InterPro" id="IPR021856">
    <property type="entry name" value="DUF3465"/>
</dbReference>
<name>A0A7R6P3C5_9GAMM</name>
<dbReference type="CDD" id="cd04458">
    <property type="entry name" value="CSP_CDS"/>
    <property type="match status" value="1"/>
</dbReference>
<dbReference type="InterPro" id="IPR052069">
    <property type="entry name" value="Ca-reg_mRNA-binding_domain"/>
</dbReference>
<dbReference type="InterPro" id="IPR019844">
    <property type="entry name" value="CSD_CS"/>
</dbReference>
<organism evidence="5 6">
    <name type="scientific">Amphritea japonica ATCC BAA-1530</name>
    <dbReference type="NCBI Taxonomy" id="1278309"/>
    <lineage>
        <taxon>Bacteria</taxon>
        <taxon>Pseudomonadati</taxon>
        <taxon>Pseudomonadota</taxon>
        <taxon>Gammaproteobacteria</taxon>
        <taxon>Oceanospirillales</taxon>
        <taxon>Oceanospirillaceae</taxon>
        <taxon>Amphritea</taxon>
    </lineage>
</organism>
<dbReference type="RefSeq" id="WP_019623328.1">
    <property type="nucleotide sequence ID" value="NZ_AP014545.1"/>
</dbReference>
<keyword evidence="6" id="KW-1185">Reference proteome</keyword>
<evidence type="ECO:0000256" key="3">
    <source>
        <dbReference type="SAM" id="MobiDB-lite"/>
    </source>
</evidence>
<evidence type="ECO:0000313" key="5">
    <source>
        <dbReference type="EMBL" id="BBB26254.1"/>
    </source>
</evidence>
<dbReference type="SMART" id="SM00357">
    <property type="entry name" value="CSP"/>
    <property type="match status" value="1"/>
</dbReference>
<dbReference type="Proteomes" id="UP000595663">
    <property type="component" value="Chromosome"/>
</dbReference>
<dbReference type="GO" id="GO:0043488">
    <property type="term" value="P:regulation of mRNA stability"/>
    <property type="evidence" value="ECO:0007669"/>
    <property type="project" value="TreeGrafter"/>
</dbReference>
<evidence type="ECO:0000256" key="1">
    <source>
        <dbReference type="ARBA" id="ARBA00022553"/>
    </source>
</evidence>
<dbReference type="KEGG" id="ajp:AMJAP_1659"/>
<dbReference type="OrthoDB" id="195616at2"/>
<dbReference type="SUPFAM" id="SSF50249">
    <property type="entry name" value="Nucleic acid-binding proteins"/>
    <property type="match status" value="1"/>
</dbReference>
<dbReference type="Pfam" id="PF00313">
    <property type="entry name" value="CSD"/>
    <property type="match status" value="1"/>
</dbReference>
<dbReference type="AlphaFoldDB" id="A0A7R6P3C5"/>
<comment type="subcellular location">
    <subcellularLocation>
        <location evidence="2">Cytoplasm</location>
    </subcellularLocation>
</comment>
<dbReference type="GO" id="GO:0003730">
    <property type="term" value="F:mRNA 3'-UTR binding"/>
    <property type="evidence" value="ECO:0007669"/>
    <property type="project" value="TreeGrafter"/>
</dbReference>
<dbReference type="PANTHER" id="PTHR12962">
    <property type="entry name" value="CALCIUM-REGULATED HEAT STABLE PROTEIN CRHSP-24-RELATED"/>
    <property type="match status" value="1"/>
</dbReference>
<dbReference type="PROSITE" id="PS00352">
    <property type="entry name" value="CSD_1"/>
    <property type="match status" value="1"/>
</dbReference>
<evidence type="ECO:0000256" key="2">
    <source>
        <dbReference type="RuleBase" id="RU000408"/>
    </source>
</evidence>
<accession>A0A7R6P3C5</accession>
<dbReference type="InterPro" id="IPR012340">
    <property type="entry name" value="NA-bd_OB-fold"/>
</dbReference>
<dbReference type="InterPro" id="IPR011129">
    <property type="entry name" value="CSD"/>
</dbReference>
<feature type="domain" description="CSD" evidence="4">
    <location>
        <begin position="3"/>
        <end position="68"/>
    </location>
</feature>
<dbReference type="PANTHER" id="PTHR12962:SF1">
    <property type="entry name" value="COLD SHOCK DOMAIN-CONTAINING PROTEIN CG9705"/>
    <property type="match status" value="1"/>
</dbReference>
<sequence length="250" mass="27819">MEPHTGALVAWKDDKGYGFIKPVDGGKDLFVHIRDFGSISRKPRIGDTIYYQPMKDHDGRLRAADVSIAGVPRNTSPTKSHKHTQSRPSGLSSNKHKRKIRLTAIVVLLIGLGAVGVEGYNSLTRASRPAVAPLSSAEFAGDSILQRAYQQRQSDLQVSAAGTVSRILPDDLKGSRHQRFLVRMPSGQTILIAHNIDLAPRINSLKEGDHIRFNGEYEWNNKGGVVHWTHHDPGNRHIHGWLIHEGRKYQ</sequence>
<evidence type="ECO:0000313" key="6">
    <source>
        <dbReference type="Proteomes" id="UP000595663"/>
    </source>
</evidence>
<reference evidence="5 6" key="1">
    <citation type="journal article" date="2008" name="Int. J. Syst. Evol. Microbiol.">
        <title>Amphritea japonica sp. nov. and Amphritea balenae sp. nov., isolated from the sediment adjacent to sperm whale carcasses off Kagoshima, Japan.</title>
        <authorList>
            <person name="Miyazaki M."/>
            <person name="Nogi Y."/>
            <person name="Fujiwara Y."/>
            <person name="Kawato M."/>
            <person name="Nagahama T."/>
            <person name="Kubokawa K."/>
            <person name="Horikoshi K."/>
        </authorList>
    </citation>
    <scope>NUCLEOTIDE SEQUENCE [LARGE SCALE GENOMIC DNA]</scope>
    <source>
        <strain evidence="5 6">ATCC BAA-1530</strain>
    </source>
</reference>
<gene>
    <name evidence="5" type="ORF">AMJAP_1659</name>
</gene>
<dbReference type="Pfam" id="PF11948">
    <property type="entry name" value="DUF3465"/>
    <property type="match status" value="1"/>
</dbReference>
<feature type="region of interest" description="Disordered" evidence="3">
    <location>
        <begin position="70"/>
        <end position="95"/>
    </location>
</feature>
<protein>
    <recommendedName>
        <fullName evidence="4">CSD domain-containing protein</fullName>
    </recommendedName>
</protein>
<dbReference type="Gene3D" id="2.40.50.140">
    <property type="entry name" value="Nucleic acid-binding proteins"/>
    <property type="match status" value="1"/>
</dbReference>
<evidence type="ECO:0000259" key="4">
    <source>
        <dbReference type="PROSITE" id="PS51857"/>
    </source>
</evidence>
<dbReference type="EMBL" id="AP014545">
    <property type="protein sequence ID" value="BBB26254.1"/>
    <property type="molecule type" value="Genomic_DNA"/>
</dbReference>